<dbReference type="GO" id="GO:0016740">
    <property type="term" value="F:transferase activity"/>
    <property type="evidence" value="ECO:0007669"/>
    <property type="project" value="UniProtKB-KW"/>
</dbReference>
<organism evidence="3 4">
    <name type="scientific">Aspergillus campestris (strain IBT 28561)</name>
    <dbReference type="NCBI Taxonomy" id="1392248"/>
    <lineage>
        <taxon>Eukaryota</taxon>
        <taxon>Fungi</taxon>
        <taxon>Dikarya</taxon>
        <taxon>Ascomycota</taxon>
        <taxon>Pezizomycotina</taxon>
        <taxon>Eurotiomycetes</taxon>
        <taxon>Eurotiomycetidae</taxon>
        <taxon>Eurotiales</taxon>
        <taxon>Aspergillaceae</taxon>
        <taxon>Aspergillus</taxon>
        <taxon>Aspergillus subgen. Circumdati</taxon>
    </lineage>
</organism>
<dbReference type="PANTHER" id="PTHR36091">
    <property type="entry name" value="ALTERED INHERITANCE OF MITOCHONDRIA PROTEIN 9, MITOCHONDRIAL"/>
    <property type="match status" value="1"/>
</dbReference>
<dbReference type="EMBL" id="MSFM01000007">
    <property type="protein sequence ID" value="PKY03497.1"/>
    <property type="molecule type" value="Genomic_DNA"/>
</dbReference>
<dbReference type="Proteomes" id="UP000234254">
    <property type="component" value="Unassembled WGS sequence"/>
</dbReference>
<gene>
    <name evidence="3" type="ORF">P168DRAFT_311136</name>
</gene>
<dbReference type="Gene3D" id="3.90.1200.10">
    <property type="match status" value="1"/>
</dbReference>
<feature type="domain" description="Aminoglycoside phosphotransferase" evidence="2">
    <location>
        <begin position="56"/>
        <end position="311"/>
    </location>
</feature>
<dbReference type="VEuPathDB" id="FungiDB:P168DRAFT_311136"/>
<accession>A0A2I1D0V8</accession>
<feature type="region of interest" description="Disordered" evidence="1">
    <location>
        <begin position="447"/>
        <end position="468"/>
    </location>
</feature>
<keyword evidence="4" id="KW-1185">Reference proteome</keyword>
<dbReference type="InterPro" id="IPR051035">
    <property type="entry name" value="Mito_inheritance_9"/>
</dbReference>
<evidence type="ECO:0000313" key="4">
    <source>
        <dbReference type="Proteomes" id="UP000234254"/>
    </source>
</evidence>
<evidence type="ECO:0000313" key="3">
    <source>
        <dbReference type="EMBL" id="PKY03497.1"/>
    </source>
</evidence>
<name>A0A2I1D0V8_ASPC2</name>
<comment type="caution">
    <text evidence="3">The sequence shown here is derived from an EMBL/GenBank/DDBJ whole genome shotgun (WGS) entry which is preliminary data.</text>
</comment>
<dbReference type="RefSeq" id="XP_024692091.1">
    <property type="nucleotide sequence ID" value="XM_024839464.1"/>
</dbReference>
<dbReference type="SUPFAM" id="SSF56112">
    <property type="entry name" value="Protein kinase-like (PK-like)"/>
    <property type="match status" value="1"/>
</dbReference>
<dbReference type="PANTHER" id="PTHR36091:SF2">
    <property type="entry name" value="AMINOGLYCOSIDE PHOSPHOTRANSFERASE DOMAIN-CONTAINING PROTEIN"/>
    <property type="match status" value="1"/>
</dbReference>
<reference evidence="3" key="1">
    <citation type="submission" date="2016-12" db="EMBL/GenBank/DDBJ databases">
        <title>The genomes of Aspergillus section Nigri reveals drivers in fungal speciation.</title>
        <authorList>
            <consortium name="DOE Joint Genome Institute"/>
            <person name="Vesth T.C."/>
            <person name="Nybo J."/>
            <person name="Theobald S."/>
            <person name="Brandl J."/>
            <person name="Frisvad J.C."/>
            <person name="Nielsen K.F."/>
            <person name="Lyhne E.K."/>
            <person name="Kogle M.E."/>
            <person name="Kuo A."/>
            <person name="Riley R."/>
            <person name="Clum A."/>
            <person name="Nolan M."/>
            <person name="Lipzen A."/>
            <person name="Salamov A."/>
            <person name="Henrissat B."/>
            <person name="Wiebenga A."/>
            <person name="De vries R.P."/>
            <person name="Grigoriev I.V."/>
            <person name="Mortensen U.H."/>
            <person name="Andersen M.R."/>
            <person name="Baker S.E."/>
        </authorList>
    </citation>
    <scope>NUCLEOTIDE SEQUENCE</scope>
    <source>
        <strain evidence="3">IBT 28561</strain>
    </source>
</reference>
<dbReference type="GeneID" id="36546988"/>
<evidence type="ECO:0000259" key="2">
    <source>
        <dbReference type="Pfam" id="PF01636"/>
    </source>
</evidence>
<dbReference type="InterPro" id="IPR011009">
    <property type="entry name" value="Kinase-like_dom_sf"/>
</dbReference>
<proteinExistence type="predicted"/>
<dbReference type="InterPro" id="IPR002575">
    <property type="entry name" value="Aminoglycoside_PTrfase"/>
</dbReference>
<dbReference type="AlphaFoldDB" id="A0A2I1D0V8"/>
<feature type="compositionally biased region" description="Basic and acidic residues" evidence="1">
    <location>
        <begin position="448"/>
        <end position="468"/>
    </location>
</feature>
<dbReference type="Pfam" id="PF01636">
    <property type="entry name" value="APH"/>
    <property type="match status" value="1"/>
</dbReference>
<dbReference type="OrthoDB" id="10003767at2759"/>
<sequence>MDDDRRLFDYTSGRWIYNENARLAERRGEFDVDALRNAAARSIRRRDTDVKSLVKLAEGGFNRVLQVTMVDNSQVLARLPYPSTEPKRLAVASEVATLALLRAHGLPVPRVHAYSIDATNPKLPGRPLGAAWFDLSEQQRLKVLLQLVQIEAKLQTIELPVSGSIYYDRDLPADAPRIAIPDSEFCIGPSTALKWWFKERATLPINRGPYVNAVDVLRAPALKEITWLQEYGRPRFPFQRAYRESMDYRLSQPSDHIRSLEAYLELAPKLLPSDGSLDRPLLRHPDLQPNNIFVSDDLDIVGLIDWQHASVLPLFLTAGIPKYFQNYEDPKLLAFRPPPRPDLSGLDDEEKADVLEDFRCRHIHFFYLAFTQPWHESSSGPCPISFPSAEADDIMRLQDMQEEVDLQLKRIRSFIGVGVDGWTDPDNYEAACFRSRQMRNDGLASLNTEHEREMTGRHWPFNDHDEDE</sequence>
<protein>
    <submittedName>
        <fullName evidence="3">Phosphotransferase family protein</fullName>
    </submittedName>
</protein>
<evidence type="ECO:0000256" key="1">
    <source>
        <dbReference type="SAM" id="MobiDB-lite"/>
    </source>
</evidence>
<dbReference type="GO" id="GO:0005739">
    <property type="term" value="C:mitochondrion"/>
    <property type="evidence" value="ECO:0007669"/>
    <property type="project" value="TreeGrafter"/>
</dbReference>